<comment type="subcellular location">
    <subcellularLocation>
        <location evidence="1 11">Golgi apparatus membrane</location>
        <topology evidence="1 11">Single-pass type II membrane protein</topology>
    </subcellularLocation>
</comment>
<evidence type="ECO:0000256" key="10">
    <source>
        <dbReference type="ARBA" id="ARBA00023180"/>
    </source>
</evidence>
<comment type="similarity">
    <text evidence="2 11">Belongs to the glycosyltransferase 31 family.</text>
</comment>
<evidence type="ECO:0000256" key="6">
    <source>
        <dbReference type="ARBA" id="ARBA00022968"/>
    </source>
</evidence>
<keyword evidence="10" id="KW-0325">Glycoprotein</keyword>
<evidence type="ECO:0000256" key="4">
    <source>
        <dbReference type="ARBA" id="ARBA00022679"/>
    </source>
</evidence>
<organism evidence="12 13">
    <name type="scientific">Plectus sambesii</name>
    <dbReference type="NCBI Taxonomy" id="2011161"/>
    <lineage>
        <taxon>Eukaryota</taxon>
        <taxon>Metazoa</taxon>
        <taxon>Ecdysozoa</taxon>
        <taxon>Nematoda</taxon>
        <taxon>Chromadorea</taxon>
        <taxon>Plectida</taxon>
        <taxon>Plectina</taxon>
        <taxon>Plectoidea</taxon>
        <taxon>Plectidae</taxon>
        <taxon>Plectus</taxon>
    </lineage>
</organism>
<dbReference type="InterPro" id="IPR002659">
    <property type="entry name" value="Glyco_trans_31"/>
</dbReference>
<dbReference type="EC" id="2.4.1.-" evidence="11"/>
<evidence type="ECO:0000256" key="11">
    <source>
        <dbReference type="RuleBase" id="RU363063"/>
    </source>
</evidence>
<evidence type="ECO:0000313" key="13">
    <source>
        <dbReference type="WBParaSite" id="PSAMB.scaffold8355size6319.g31298.t1"/>
    </source>
</evidence>
<dbReference type="PANTHER" id="PTHR11214:SF378">
    <property type="entry name" value="BETA-1,3-GALACTOSYLTRANSFERASE 4"/>
    <property type="match status" value="1"/>
</dbReference>
<evidence type="ECO:0000256" key="9">
    <source>
        <dbReference type="ARBA" id="ARBA00023136"/>
    </source>
</evidence>
<dbReference type="FunFam" id="3.90.550.50:FF:000001">
    <property type="entry name" value="Hexosyltransferase"/>
    <property type="match status" value="1"/>
</dbReference>
<evidence type="ECO:0000256" key="8">
    <source>
        <dbReference type="ARBA" id="ARBA00023034"/>
    </source>
</evidence>
<evidence type="ECO:0000256" key="1">
    <source>
        <dbReference type="ARBA" id="ARBA00004323"/>
    </source>
</evidence>
<reference evidence="13" key="1">
    <citation type="submission" date="2022-11" db="UniProtKB">
        <authorList>
            <consortium name="WormBaseParasite"/>
        </authorList>
    </citation>
    <scope>IDENTIFICATION</scope>
</reference>
<evidence type="ECO:0000256" key="2">
    <source>
        <dbReference type="ARBA" id="ARBA00008661"/>
    </source>
</evidence>
<name>A0A914XL22_9BILA</name>
<feature type="transmembrane region" description="Helical" evidence="11">
    <location>
        <begin position="12"/>
        <end position="29"/>
    </location>
</feature>
<dbReference type="WBParaSite" id="PSAMB.scaffold8355size6319.g31298.t1">
    <property type="protein sequence ID" value="PSAMB.scaffold8355size6319.g31298.t1"/>
    <property type="gene ID" value="PSAMB.scaffold8355size6319.g31298"/>
</dbReference>
<protein>
    <recommendedName>
        <fullName evidence="11">Hexosyltransferase</fullName>
        <ecNumber evidence="11">2.4.1.-</ecNumber>
    </recommendedName>
</protein>
<proteinExistence type="inferred from homology"/>
<keyword evidence="7 11" id="KW-1133">Transmembrane helix</keyword>
<keyword evidence="5 11" id="KW-0812">Transmembrane</keyword>
<dbReference type="PANTHER" id="PTHR11214">
    <property type="entry name" value="BETA-1,3-N-ACETYLGLUCOSAMINYLTRANSFERASE"/>
    <property type="match status" value="1"/>
</dbReference>
<dbReference type="AlphaFoldDB" id="A0A914XL22"/>
<keyword evidence="4" id="KW-0808">Transferase</keyword>
<keyword evidence="6 11" id="KW-0735">Signal-anchor</keyword>
<accession>A0A914XL22</accession>
<keyword evidence="8 11" id="KW-0333">Golgi apparatus</keyword>
<dbReference type="GO" id="GO:0016758">
    <property type="term" value="F:hexosyltransferase activity"/>
    <property type="evidence" value="ECO:0007669"/>
    <property type="project" value="InterPro"/>
</dbReference>
<evidence type="ECO:0000256" key="7">
    <source>
        <dbReference type="ARBA" id="ARBA00022989"/>
    </source>
</evidence>
<dbReference type="GO" id="GO:0006493">
    <property type="term" value="P:protein O-linked glycosylation"/>
    <property type="evidence" value="ECO:0007669"/>
    <property type="project" value="TreeGrafter"/>
</dbReference>
<keyword evidence="3 11" id="KW-0328">Glycosyltransferase</keyword>
<evidence type="ECO:0000256" key="3">
    <source>
        <dbReference type="ARBA" id="ARBA00022676"/>
    </source>
</evidence>
<dbReference type="GO" id="GO:0000139">
    <property type="term" value="C:Golgi membrane"/>
    <property type="evidence" value="ECO:0007669"/>
    <property type="project" value="UniProtKB-SubCell"/>
</dbReference>
<dbReference type="Proteomes" id="UP000887566">
    <property type="component" value="Unplaced"/>
</dbReference>
<dbReference type="Pfam" id="PF01762">
    <property type="entry name" value="Galactosyl_T"/>
    <property type="match status" value="1"/>
</dbReference>
<sequence>MKINLLFRSKYSTYFFTLLILSTIIFFYSSNYSHISTDRFNINVLQLIRHAVRSNTSSIVPTTTATASRVYRANFKDVSYTYSFLLTPINDVCEKGHDYEVVVFVMSVAEDIAQREAIRSSWAEKAADARALVLFVVGYAPRLVAILTAEQEQNNDMIVSTIREDYRNLTLKVMSALEWKISRCSEVNFVFKTDSDVVVNPTELMKYCQARKDQKNAIFGDVLDNREIIRDTEHRWFISNESYSQPFWPSYTNGPGYLMTADVPAQLLSSSSHYNFIAIEDAFLTGVLASHANISLIPDSNSFCWWNLECFDACNQKDTHVISVHGFNTPDTMKEVWRAIRTGKCNS</sequence>
<evidence type="ECO:0000256" key="5">
    <source>
        <dbReference type="ARBA" id="ARBA00022692"/>
    </source>
</evidence>
<dbReference type="Gene3D" id="3.90.550.50">
    <property type="match status" value="1"/>
</dbReference>
<evidence type="ECO:0000313" key="12">
    <source>
        <dbReference type="Proteomes" id="UP000887566"/>
    </source>
</evidence>
<keyword evidence="9 11" id="KW-0472">Membrane</keyword>
<keyword evidence="12" id="KW-1185">Reference proteome</keyword>